<evidence type="ECO:0000313" key="6">
    <source>
        <dbReference type="Proteomes" id="UP000339690"/>
    </source>
</evidence>
<evidence type="ECO:0000259" key="4">
    <source>
        <dbReference type="Pfam" id="PF08545"/>
    </source>
</evidence>
<dbReference type="PANTHER" id="PTHR34069:SF2">
    <property type="entry name" value="BETA-KETOACYL-[ACYL-CARRIER-PROTEIN] SYNTHASE III"/>
    <property type="match status" value="1"/>
</dbReference>
<dbReference type="InterPro" id="IPR016039">
    <property type="entry name" value="Thiolase-like"/>
</dbReference>
<sequence length="328" mass="37394">MPNITIKEVAIYHPENVVTNESYIEHFKQKGRDITSFLEKMGKENRYILDNKEENSLTMAIEAAKNALVKSNLTGEDIDYIVYSSQVPEYTFPSNAMFIHRAIEANRHAISLDTNANCAGMVVSVEQTCRYMMANPCINRALVVGSDHLSLLANPEEEITYATYGDAACAIILERTEEQTGFIDAVYTIDTRNVDKIIFPEKGLKHFHQQNPEQKYIHFEPFDASFGPEIMIEQIEQILENNQLNISDISSVCISQFALGDKLKLQEHFEMDEEKVIIVGNEYGYTGTSSPFIAFHESLKNEKIKRGDYVIFWTVGAGHQFITMLFRY</sequence>
<gene>
    <name evidence="5" type="ORF">GI584_06450</name>
</gene>
<evidence type="ECO:0000259" key="3">
    <source>
        <dbReference type="Pfam" id="PF08541"/>
    </source>
</evidence>
<dbReference type="InterPro" id="IPR013747">
    <property type="entry name" value="ACP_syn_III_C"/>
</dbReference>
<feature type="domain" description="Beta-ketoacyl-[acyl-carrier-protein] synthase III N-terminal" evidence="4">
    <location>
        <begin position="112"/>
        <end position="186"/>
    </location>
</feature>
<dbReference type="EMBL" id="CP045915">
    <property type="protein sequence ID" value="QGH33680.1"/>
    <property type="molecule type" value="Genomic_DNA"/>
</dbReference>
<dbReference type="Pfam" id="PF08545">
    <property type="entry name" value="ACP_syn_III"/>
    <property type="match status" value="1"/>
</dbReference>
<proteinExistence type="predicted"/>
<accession>A0A5Q2TI95</accession>
<dbReference type="InterPro" id="IPR013751">
    <property type="entry name" value="ACP_syn_III_N"/>
</dbReference>
<dbReference type="GO" id="GO:0004315">
    <property type="term" value="F:3-oxoacyl-[acyl-carrier-protein] synthase activity"/>
    <property type="evidence" value="ECO:0007669"/>
    <property type="project" value="InterPro"/>
</dbReference>
<dbReference type="AlphaFoldDB" id="A0A5Q2TI95"/>
<dbReference type="PANTHER" id="PTHR34069">
    <property type="entry name" value="3-OXOACYL-[ACYL-CARRIER-PROTEIN] SYNTHASE 3"/>
    <property type="match status" value="1"/>
</dbReference>
<dbReference type="SUPFAM" id="SSF53901">
    <property type="entry name" value="Thiolase-like"/>
    <property type="match status" value="2"/>
</dbReference>
<feature type="domain" description="Beta-ketoacyl-[acyl-carrier-protein] synthase III C-terminal" evidence="3">
    <location>
        <begin position="239"/>
        <end position="328"/>
    </location>
</feature>
<name>A0A5Q2TI95_9BACI</name>
<dbReference type="KEGG" id="grc:GI584_06450"/>
<evidence type="ECO:0000256" key="1">
    <source>
        <dbReference type="ARBA" id="ARBA00022679"/>
    </source>
</evidence>
<evidence type="ECO:0000256" key="2">
    <source>
        <dbReference type="ARBA" id="ARBA00023315"/>
    </source>
</evidence>
<dbReference type="GO" id="GO:0006633">
    <property type="term" value="P:fatty acid biosynthetic process"/>
    <property type="evidence" value="ECO:0007669"/>
    <property type="project" value="InterPro"/>
</dbReference>
<protein>
    <submittedName>
        <fullName evidence="5">Ketoacyl-ACP synthase III</fullName>
    </submittedName>
</protein>
<keyword evidence="6" id="KW-1185">Reference proteome</keyword>
<dbReference type="GO" id="GO:0044550">
    <property type="term" value="P:secondary metabolite biosynthetic process"/>
    <property type="evidence" value="ECO:0007669"/>
    <property type="project" value="TreeGrafter"/>
</dbReference>
<organism evidence="5 6">
    <name type="scientific">Gracilibacillus salitolerans</name>
    <dbReference type="NCBI Taxonomy" id="2663022"/>
    <lineage>
        <taxon>Bacteria</taxon>
        <taxon>Bacillati</taxon>
        <taxon>Bacillota</taxon>
        <taxon>Bacilli</taxon>
        <taxon>Bacillales</taxon>
        <taxon>Bacillaceae</taxon>
        <taxon>Gracilibacillus</taxon>
    </lineage>
</organism>
<reference evidence="5 6" key="1">
    <citation type="submission" date="2019-11" db="EMBL/GenBank/DDBJ databases">
        <title>Gracilibacillus salitolerans sp. nov., a moderate halophile isolated from a saline soil in northwest China.</title>
        <authorList>
            <person name="Gan L."/>
        </authorList>
    </citation>
    <scope>NUCLEOTIDE SEQUENCE [LARGE SCALE GENOMIC DNA]</scope>
    <source>
        <strain evidence="5 6">SCU50</strain>
    </source>
</reference>
<evidence type="ECO:0000313" key="5">
    <source>
        <dbReference type="EMBL" id="QGH33680.1"/>
    </source>
</evidence>
<dbReference type="Gene3D" id="3.40.47.10">
    <property type="match status" value="1"/>
</dbReference>
<dbReference type="Proteomes" id="UP000339690">
    <property type="component" value="Chromosome"/>
</dbReference>
<keyword evidence="2" id="KW-0012">Acyltransferase</keyword>
<dbReference type="Pfam" id="PF08541">
    <property type="entry name" value="ACP_syn_III_C"/>
    <property type="match status" value="1"/>
</dbReference>
<dbReference type="RefSeq" id="WP_100361454.1">
    <property type="nucleotide sequence ID" value="NZ_CP045915.1"/>
</dbReference>
<keyword evidence="1" id="KW-0808">Transferase</keyword>